<evidence type="ECO:0000313" key="2">
    <source>
        <dbReference type="Proteomes" id="UP000698028"/>
    </source>
</evidence>
<evidence type="ECO:0000313" key="1">
    <source>
        <dbReference type="EMBL" id="MBW0145206.1"/>
    </source>
</evidence>
<dbReference type="EMBL" id="JAHVAH010000001">
    <property type="protein sequence ID" value="MBW0145206.1"/>
    <property type="molecule type" value="Genomic_DNA"/>
</dbReference>
<dbReference type="RefSeq" id="WP_218633130.1">
    <property type="nucleotide sequence ID" value="NZ_JAHVAH010000001.1"/>
</dbReference>
<organism evidence="1 2">
    <name type="scientific">Sphingomicrobium clamense</name>
    <dbReference type="NCBI Taxonomy" id="2851013"/>
    <lineage>
        <taxon>Bacteria</taxon>
        <taxon>Pseudomonadati</taxon>
        <taxon>Pseudomonadota</taxon>
        <taxon>Alphaproteobacteria</taxon>
        <taxon>Sphingomonadales</taxon>
        <taxon>Sphingomonadaceae</taxon>
        <taxon>Sphingomicrobium</taxon>
    </lineage>
</organism>
<sequence>MIAAIALTLVMQDASASPPSPPPPACEGEAHAAFDFWVGEWEVSPNSDGAAPVAHSRIEKVAAGCGVRETWMPFRGPHGGSLNGIGADGLWHQRWIGGSGVMVDFRGGPTDDGRMVLTGNWAGAAGPGSNPLIRMTYTLQDDGSVRQHGEQSLDHGVTWSNSFDLIYRPKAASEQ</sequence>
<comment type="caution">
    <text evidence="1">The sequence shown here is derived from an EMBL/GenBank/DDBJ whole genome shotgun (WGS) entry which is preliminary data.</text>
</comment>
<accession>A0ABS6V6L7</accession>
<gene>
    <name evidence="1" type="ORF">KTQ36_07845</name>
</gene>
<proteinExistence type="predicted"/>
<keyword evidence="2" id="KW-1185">Reference proteome</keyword>
<dbReference type="Proteomes" id="UP000698028">
    <property type="component" value="Unassembled WGS sequence"/>
</dbReference>
<reference evidence="1 2" key="1">
    <citation type="submission" date="2021-07" db="EMBL/GenBank/DDBJ databases">
        <title>The draft genome sequence of Sphingomicrobium sp. B8.</title>
        <authorList>
            <person name="Mu L."/>
        </authorList>
    </citation>
    <scope>NUCLEOTIDE SEQUENCE [LARGE SCALE GENOMIC DNA]</scope>
    <source>
        <strain evidence="1 2">B8</strain>
    </source>
</reference>
<protein>
    <recommendedName>
        <fullName evidence="3">DUF1579 domain-containing protein</fullName>
    </recommendedName>
</protein>
<name>A0ABS6V6L7_9SPHN</name>
<evidence type="ECO:0008006" key="3">
    <source>
        <dbReference type="Google" id="ProtNLM"/>
    </source>
</evidence>